<dbReference type="OrthoDB" id="1354370at2"/>
<dbReference type="PROSITE" id="PS51257">
    <property type="entry name" value="PROKAR_LIPOPROTEIN"/>
    <property type="match status" value="1"/>
</dbReference>
<dbReference type="AlphaFoldDB" id="A0A420DXW9"/>
<evidence type="ECO:0000313" key="1">
    <source>
        <dbReference type="EMBL" id="RKE99046.1"/>
    </source>
</evidence>
<comment type="caution">
    <text evidence="1">The sequence shown here is derived from an EMBL/GenBank/DDBJ whole genome shotgun (WGS) entry which is preliminary data.</text>
</comment>
<dbReference type="EMBL" id="RAQJ01000001">
    <property type="protein sequence ID" value="RKE99046.1"/>
    <property type="molecule type" value="Genomic_DNA"/>
</dbReference>
<accession>A0A420DXW9</accession>
<dbReference type="RefSeq" id="WP_120200242.1">
    <property type="nucleotide sequence ID" value="NZ_RAQJ01000001.1"/>
</dbReference>
<protein>
    <submittedName>
        <fullName evidence="1">Uncharacterized protein</fullName>
    </submittedName>
</protein>
<sequence length="187" mass="21111">MKVLKFITLIFIVFSVLSCHDSKKTPNERSIMESDDDNKLVFNHNLETKLLLSEMIIGSIDENNQFKFTSEEIKELVEKNYETTAQNDGFSVDFEDFDFIHEKDNNGYYMLTSRSEDIKTKTPISFGKNLRLQGNSSFVLDVSATSVSCTGCRRGCSPRRDSEGDGYCTDCKISNSNCTKTESIGGQ</sequence>
<organism evidence="1 2">
    <name type="scientific">Ichthyenterobacterium magnum</name>
    <dbReference type="NCBI Taxonomy" id="1230530"/>
    <lineage>
        <taxon>Bacteria</taxon>
        <taxon>Pseudomonadati</taxon>
        <taxon>Bacteroidota</taxon>
        <taxon>Flavobacteriia</taxon>
        <taxon>Flavobacteriales</taxon>
        <taxon>Flavobacteriaceae</taxon>
        <taxon>Ichthyenterobacterium</taxon>
    </lineage>
</organism>
<dbReference type="Proteomes" id="UP000284892">
    <property type="component" value="Unassembled WGS sequence"/>
</dbReference>
<gene>
    <name evidence="1" type="ORF">BXY80_1147</name>
</gene>
<evidence type="ECO:0000313" key="2">
    <source>
        <dbReference type="Proteomes" id="UP000284892"/>
    </source>
</evidence>
<keyword evidence="2" id="KW-1185">Reference proteome</keyword>
<proteinExistence type="predicted"/>
<name>A0A420DXW9_9FLAO</name>
<reference evidence="1 2" key="1">
    <citation type="submission" date="2018-09" db="EMBL/GenBank/DDBJ databases">
        <title>Genomic Encyclopedia of Archaeal and Bacterial Type Strains, Phase II (KMG-II): from individual species to whole genera.</title>
        <authorList>
            <person name="Goeker M."/>
        </authorList>
    </citation>
    <scope>NUCLEOTIDE SEQUENCE [LARGE SCALE GENOMIC DNA]</scope>
    <source>
        <strain evidence="1 2">DSM 26283</strain>
    </source>
</reference>